<evidence type="ECO:0000313" key="12">
    <source>
        <dbReference type="EMBL" id="KAK6003696.1"/>
    </source>
</evidence>
<keyword evidence="5" id="KW-0378">Hydrolase</keyword>
<feature type="region of interest" description="Disordered" evidence="8">
    <location>
        <begin position="102"/>
        <end position="139"/>
    </location>
</feature>
<dbReference type="Gene3D" id="2.60.120.200">
    <property type="match status" value="1"/>
</dbReference>
<evidence type="ECO:0000256" key="7">
    <source>
        <dbReference type="ARBA" id="ARBA00023316"/>
    </source>
</evidence>
<comment type="similarity">
    <text evidence="2">Belongs to the PGA52 family.</text>
</comment>
<gene>
    <name evidence="12" type="ORF">QM012_009467</name>
</gene>
<evidence type="ECO:0000313" key="13">
    <source>
        <dbReference type="Proteomes" id="UP001341245"/>
    </source>
</evidence>
<sequence>MKNIIAASAFLAASISGAAADLCSKGSVDDNGNWYCQAVDSITYTGMMGKGSYNKITNMDSSSGSCASTPYGYSGEMSPLDEEVSLHFRGPLKLKQFAFFSPSTDSSESSKKAKRSAMHRHNHAHQHAHKHKRDEDVEKRAVGDWVTAVIDGQTVSWINEWSGVATTAASAPAATTSAAAAPASTESASAGFLGKLLKVNAPAAYSSSASSSSSSSAVVAKASSSSSSQSSSASASASSGSSGSWGRKAYYNSEAGSADNVVFLNHNGGQGSGVFDYTFGNSLSYSNSQGNAGASSPQVLADTQLASNDEVIIMSDKECDGDCGYYRDGQVAYHGFAGAQKAFFFEFEMPLDGNTDAATNGDMPAIWMLNAQIPRTLQYGKADCSCWTTGCGEFDIFEVLAPGDLRCKSTLHSNIKGGNSDYFKRPTSGSMKAMVLLNGENMHIKVLDNDYQVPTSIDASWISNQCETSLIQNTLNSLFALVS</sequence>
<dbReference type="EMBL" id="JASGXD010000009">
    <property type="protein sequence ID" value="KAK6003696.1"/>
    <property type="molecule type" value="Genomic_DNA"/>
</dbReference>
<feature type="compositionally biased region" description="Basic residues" evidence="8">
    <location>
        <begin position="112"/>
        <end position="132"/>
    </location>
</feature>
<organism evidence="12 13">
    <name type="scientific">Aureobasidium pullulans</name>
    <name type="common">Black yeast</name>
    <name type="synonym">Pullularia pullulans</name>
    <dbReference type="NCBI Taxonomy" id="5580"/>
    <lineage>
        <taxon>Eukaryota</taxon>
        <taxon>Fungi</taxon>
        <taxon>Dikarya</taxon>
        <taxon>Ascomycota</taxon>
        <taxon>Pezizomycotina</taxon>
        <taxon>Dothideomycetes</taxon>
        <taxon>Dothideomycetidae</taxon>
        <taxon>Dothideales</taxon>
        <taxon>Saccotheciaceae</taxon>
        <taxon>Aureobasidium</taxon>
    </lineage>
</organism>
<dbReference type="Proteomes" id="UP001341245">
    <property type="component" value="Unassembled WGS sequence"/>
</dbReference>
<evidence type="ECO:0000259" key="11">
    <source>
        <dbReference type="Pfam" id="PF10290"/>
    </source>
</evidence>
<dbReference type="InterPro" id="IPR018807">
    <property type="entry name" value="YJL171C/Tos1_N"/>
</dbReference>
<dbReference type="InterPro" id="IPR018805">
    <property type="entry name" value="YJL171C/Tos1_C"/>
</dbReference>
<feature type="region of interest" description="Disordered" evidence="8">
    <location>
        <begin position="226"/>
        <end position="245"/>
    </location>
</feature>
<feature type="domain" description="Cell wall protein YJL171C/Tos1 C-terminal" evidence="10">
    <location>
        <begin position="243"/>
        <end position="463"/>
    </location>
</feature>
<dbReference type="EC" id="3.2.1.39" evidence="3"/>
<evidence type="ECO:0000256" key="3">
    <source>
        <dbReference type="ARBA" id="ARBA00012780"/>
    </source>
</evidence>
<evidence type="ECO:0000256" key="6">
    <source>
        <dbReference type="ARBA" id="ARBA00023295"/>
    </source>
</evidence>
<name>A0ABR0TIF5_AURPU</name>
<evidence type="ECO:0000256" key="8">
    <source>
        <dbReference type="SAM" id="MobiDB-lite"/>
    </source>
</evidence>
<evidence type="ECO:0000259" key="10">
    <source>
        <dbReference type="Pfam" id="PF10287"/>
    </source>
</evidence>
<protein>
    <recommendedName>
        <fullName evidence="3">glucan endo-1,3-beta-D-glucosidase</fullName>
        <ecNumber evidence="3">3.2.1.39</ecNumber>
    </recommendedName>
</protein>
<evidence type="ECO:0000256" key="1">
    <source>
        <dbReference type="ARBA" id="ARBA00000382"/>
    </source>
</evidence>
<proteinExistence type="inferred from homology"/>
<evidence type="ECO:0000256" key="4">
    <source>
        <dbReference type="ARBA" id="ARBA00022729"/>
    </source>
</evidence>
<keyword evidence="7" id="KW-0961">Cell wall biogenesis/degradation</keyword>
<feature type="chain" id="PRO_5046184970" description="glucan endo-1,3-beta-D-glucosidase" evidence="9">
    <location>
        <begin position="21"/>
        <end position="483"/>
    </location>
</feature>
<dbReference type="Pfam" id="PF10287">
    <property type="entry name" value="YJL171C_Tos1_C"/>
    <property type="match status" value="1"/>
</dbReference>
<accession>A0ABR0TIF5</accession>
<evidence type="ECO:0000256" key="5">
    <source>
        <dbReference type="ARBA" id="ARBA00022801"/>
    </source>
</evidence>
<keyword evidence="6" id="KW-0326">Glycosidase</keyword>
<evidence type="ECO:0000256" key="9">
    <source>
        <dbReference type="SAM" id="SignalP"/>
    </source>
</evidence>
<dbReference type="Pfam" id="PF10290">
    <property type="entry name" value="YJL171C_Tos1_N"/>
    <property type="match status" value="1"/>
</dbReference>
<comment type="caution">
    <text evidence="12">The sequence shown here is derived from an EMBL/GenBank/DDBJ whole genome shotgun (WGS) entry which is preliminary data.</text>
</comment>
<evidence type="ECO:0000256" key="2">
    <source>
        <dbReference type="ARBA" id="ARBA00006055"/>
    </source>
</evidence>
<feature type="domain" description="Cell wall protein YJL171C/Tos1 N-terminal" evidence="11">
    <location>
        <begin position="40"/>
        <end position="101"/>
    </location>
</feature>
<keyword evidence="4 9" id="KW-0732">Signal</keyword>
<feature type="compositionally biased region" description="Low complexity" evidence="8">
    <location>
        <begin position="226"/>
        <end position="244"/>
    </location>
</feature>
<feature type="signal peptide" evidence="9">
    <location>
        <begin position="1"/>
        <end position="20"/>
    </location>
</feature>
<keyword evidence="13" id="KW-1185">Reference proteome</keyword>
<dbReference type="PANTHER" id="PTHR31737">
    <property type="entry name" value="PROTEIN TOS1"/>
    <property type="match status" value="1"/>
</dbReference>
<dbReference type="PANTHER" id="PTHR31737:SF2">
    <property type="entry name" value="PROTEIN TOS1"/>
    <property type="match status" value="1"/>
</dbReference>
<reference evidence="12 13" key="1">
    <citation type="submission" date="2023-11" db="EMBL/GenBank/DDBJ databases">
        <title>Draft genome sequence and annotation of the polyextremotolerant black yeast-like fungus Aureobasidium pullulans NRRL 62042.</title>
        <authorList>
            <person name="Dielentheis-Frenken M.R.E."/>
            <person name="Wibberg D."/>
            <person name="Blank L.M."/>
            <person name="Tiso T."/>
        </authorList>
    </citation>
    <scope>NUCLEOTIDE SEQUENCE [LARGE SCALE GENOMIC DNA]</scope>
    <source>
        <strain evidence="12 13">NRRL 62042</strain>
    </source>
</reference>
<comment type="catalytic activity">
    <reaction evidence="1">
        <text>Hydrolysis of (1-&gt;3)-beta-D-glucosidic linkages in (1-&gt;3)-beta-D-glucans.</text>
        <dbReference type="EC" id="3.2.1.39"/>
    </reaction>
</comment>